<dbReference type="GO" id="GO:0097320">
    <property type="term" value="P:plasma membrane tubulation"/>
    <property type="evidence" value="ECO:0007669"/>
    <property type="project" value="TreeGrafter"/>
</dbReference>
<dbReference type="GO" id="GO:0016301">
    <property type="term" value="F:kinase activity"/>
    <property type="evidence" value="ECO:0007669"/>
    <property type="project" value="UniProtKB-KW"/>
</dbReference>
<dbReference type="Gene3D" id="2.30.30.40">
    <property type="entry name" value="SH3 Domains"/>
    <property type="match status" value="1"/>
</dbReference>
<comment type="caution">
    <text evidence="7">The sequence shown here is derived from an EMBL/GenBank/DDBJ whole genome shotgun (WGS) entry which is preliminary data.</text>
</comment>
<evidence type="ECO:0000256" key="1">
    <source>
        <dbReference type="ARBA" id="ARBA00004496"/>
    </source>
</evidence>
<evidence type="ECO:0000259" key="6">
    <source>
        <dbReference type="PROSITE" id="PS50002"/>
    </source>
</evidence>
<dbReference type="OrthoDB" id="5983572at2759"/>
<dbReference type="PANTHER" id="PTHR47174">
    <property type="entry name" value="BRIDGING INTEGRATOR 3"/>
    <property type="match status" value="1"/>
</dbReference>
<dbReference type="CDD" id="cd11845">
    <property type="entry name" value="SH3_Src_like"/>
    <property type="match status" value="1"/>
</dbReference>
<dbReference type="GO" id="GO:0008289">
    <property type="term" value="F:lipid binding"/>
    <property type="evidence" value="ECO:0007669"/>
    <property type="project" value="TreeGrafter"/>
</dbReference>
<evidence type="ECO:0000313" key="8">
    <source>
        <dbReference type="Proteomes" id="UP000499080"/>
    </source>
</evidence>
<dbReference type="GO" id="GO:0006897">
    <property type="term" value="P:endocytosis"/>
    <property type="evidence" value="ECO:0007669"/>
    <property type="project" value="InterPro"/>
</dbReference>
<evidence type="ECO:0000256" key="5">
    <source>
        <dbReference type="SAM" id="MobiDB-lite"/>
    </source>
</evidence>
<dbReference type="InterPro" id="IPR046982">
    <property type="entry name" value="BIN3/RVS161-like"/>
</dbReference>
<dbReference type="GO" id="GO:0051666">
    <property type="term" value="P:actin cortical patch localization"/>
    <property type="evidence" value="ECO:0007669"/>
    <property type="project" value="InterPro"/>
</dbReference>
<dbReference type="InterPro" id="IPR001452">
    <property type="entry name" value="SH3_domain"/>
</dbReference>
<feature type="region of interest" description="Disordered" evidence="5">
    <location>
        <begin position="49"/>
        <end position="74"/>
    </location>
</feature>
<evidence type="ECO:0000256" key="3">
    <source>
        <dbReference type="ARBA" id="ARBA00022490"/>
    </source>
</evidence>
<dbReference type="Proteomes" id="UP000499080">
    <property type="component" value="Unassembled WGS sequence"/>
</dbReference>
<reference evidence="7 8" key="1">
    <citation type="journal article" date="2019" name="Sci. Rep.">
        <title>Orb-weaving spider Araneus ventricosus genome elucidates the spidroin gene catalogue.</title>
        <authorList>
            <person name="Kono N."/>
            <person name="Nakamura H."/>
            <person name="Ohtoshi R."/>
            <person name="Moran D.A.P."/>
            <person name="Shinohara A."/>
            <person name="Yoshida Y."/>
            <person name="Fujiwara M."/>
            <person name="Mori M."/>
            <person name="Tomita M."/>
            <person name="Arakawa K."/>
        </authorList>
    </citation>
    <scope>NUCLEOTIDE SEQUENCE [LARGE SCALE GENOMIC DNA]</scope>
</reference>
<keyword evidence="2 4" id="KW-0728">SH3 domain</keyword>
<dbReference type="InterPro" id="IPR036028">
    <property type="entry name" value="SH3-like_dom_sf"/>
</dbReference>
<dbReference type="PRINTS" id="PR00452">
    <property type="entry name" value="SH3DOMAIN"/>
</dbReference>
<protein>
    <submittedName>
        <fullName evidence="7">Tyrosine-protein kinase Src42A</fullName>
    </submittedName>
</protein>
<keyword evidence="7" id="KW-0808">Transferase</keyword>
<evidence type="ECO:0000256" key="4">
    <source>
        <dbReference type="PROSITE-ProRule" id="PRU00192"/>
    </source>
</evidence>
<dbReference type="FunFam" id="2.30.30.40:FF:000208">
    <property type="entry name" value="Tyrosine-protein kinase"/>
    <property type="match status" value="1"/>
</dbReference>
<comment type="subcellular location">
    <subcellularLocation>
        <location evidence="1">Cytoplasm</location>
    </subcellularLocation>
</comment>
<keyword evidence="7" id="KW-0418">Kinase</keyword>
<dbReference type="PRINTS" id="PR01887">
    <property type="entry name" value="SPECTRNALPHA"/>
</dbReference>
<name>A0A4Y2BLZ0_ARAVE</name>
<dbReference type="AlphaFoldDB" id="A0A4Y2BLZ0"/>
<gene>
    <name evidence="7" type="primary">Src42A_1</name>
    <name evidence="7" type="ORF">AVEN_119115_1</name>
</gene>
<proteinExistence type="predicted"/>
<keyword evidence="8" id="KW-1185">Reference proteome</keyword>
<keyword evidence="3" id="KW-0963">Cytoplasm</keyword>
<dbReference type="Pfam" id="PF00018">
    <property type="entry name" value="SH3_1"/>
    <property type="match status" value="1"/>
</dbReference>
<dbReference type="SMART" id="SM00326">
    <property type="entry name" value="SH3"/>
    <property type="match status" value="1"/>
</dbReference>
<dbReference type="PROSITE" id="PS50002">
    <property type="entry name" value="SH3"/>
    <property type="match status" value="1"/>
</dbReference>
<dbReference type="GO" id="GO:0015629">
    <property type="term" value="C:actin cytoskeleton"/>
    <property type="evidence" value="ECO:0007669"/>
    <property type="project" value="TreeGrafter"/>
</dbReference>
<dbReference type="GO" id="GO:0005737">
    <property type="term" value="C:cytoplasm"/>
    <property type="evidence" value="ECO:0007669"/>
    <property type="project" value="UniProtKB-SubCell"/>
</dbReference>
<dbReference type="SUPFAM" id="SSF50044">
    <property type="entry name" value="SH3-domain"/>
    <property type="match status" value="1"/>
</dbReference>
<accession>A0A4Y2BLZ0</accession>
<evidence type="ECO:0000313" key="7">
    <source>
        <dbReference type="EMBL" id="GBL92727.1"/>
    </source>
</evidence>
<feature type="domain" description="SH3" evidence="6">
    <location>
        <begin position="75"/>
        <end position="136"/>
    </location>
</feature>
<organism evidence="7 8">
    <name type="scientific">Araneus ventricosus</name>
    <name type="common">Orbweaver spider</name>
    <name type="synonym">Epeira ventricosa</name>
    <dbReference type="NCBI Taxonomy" id="182803"/>
    <lineage>
        <taxon>Eukaryota</taxon>
        <taxon>Metazoa</taxon>
        <taxon>Ecdysozoa</taxon>
        <taxon>Arthropoda</taxon>
        <taxon>Chelicerata</taxon>
        <taxon>Arachnida</taxon>
        <taxon>Araneae</taxon>
        <taxon>Araneomorphae</taxon>
        <taxon>Entelegynae</taxon>
        <taxon>Araneoidea</taxon>
        <taxon>Araneidae</taxon>
        <taxon>Araneus</taxon>
    </lineage>
</organism>
<dbReference type="PANTHER" id="PTHR47174:SF3">
    <property type="entry name" value="BRIDGING INTEGRATOR 3"/>
    <property type="match status" value="1"/>
</dbReference>
<evidence type="ECO:0000256" key="2">
    <source>
        <dbReference type="ARBA" id="ARBA00022443"/>
    </source>
</evidence>
<sequence length="141" mass="15458">MGNCFSRTANKNAKKEVIGQAPVERNMLDNCTTPPIISQSLDSSVTILRYNPDPVGRSGPSLPPVPSDSDSSSGSSAKIFVALYDYDARTDEDLSFKKGEHLEVLNDTQGDWWFARSKATKQEGYIPSNYVAKLKSIEAEP</sequence>
<dbReference type="EMBL" id="BGPR01000088">
    <property type="protein sequence ID" value="GBL92727.1"/>
    <property type="molecule type" value="Genomic_DNA"/>
</dbReference>